<evidence type="ECO:0000256" key="6">
    <source>
        <dbReference type="ARBA" id="ARBA00022837"/>
    </source>
</evidence>
<comment type="subcellular location">
    <subcellularLocation>
        <location evidence="1">Cell membrane</location>
        <topology evidence="1">Single-pass type I membrane protein</topology>
    </subcellularLocation>
</comment>
<dbReference type="PANTHER" id="PTHR24028">
    <property type="entry name" value="CADHERIN-87A"/>
    <property type="match status" value="1"/>
</dbReference>
<dbReference type="PROSITE" id="PS50268">
    <property type="entry name" value="CADHERIN_2"/>
    <property type="match status" value="2"/>
</dbReference>
<feature type="domain" description="Cadherin" evidence="12">
    <location>
        <begin position="104"/>
        <end position="208"/>
    </location>
</feature>
<organism evidence="13">
    <name type="scientific">Stegastes partitus</name>
    <name type="common">bicolor damselfish</name>
    <dbReference type="NCBI Taxonomy" id="144197"/>
    <lineage>
        <taxon>Eukaryota</taxon>
        <taxon>Metazoa</taxon>
        <taxon>Chordata</taxon>
        <taxon>Craniata</taxon>
        <taxon>Vertebrata</taxon>
        <taxon>Euteleostomi</taxon>
        <taxon>Actinopterygii</taxon>
        <taxon>Neopterygii</taxon>
        <taxon>Teleostei</taxon>
        <taxon>Neoteleostei</taxon>
        <taxon>Acanthomorphata</taxon>
        <taxon>Ovalentaria</taxon>
        <taxon>Pomacentridae</taxon>
        <taxon>Stegastes</taxon>
    </lineage>
</organism>
<dbReference type="SMART" id="SM00112">
    <property type="entry name" value="CA"/>
    <property type="match status" value="2"/>
</dbReference>
<dbReference type="GO" id="GO:0007156">
    <property type="term" value="P:homophilic cell adhesion via plasma membrane adhesion molecules"/>
    <property type="evidence" value="ECO:0007669"/>
    <property type="project" value="InterPro"/>
</dbReference>
<keyword evidence="3" id="KW-0812">Transmembrane</keyword>
<evidence type="ECO:0000256" key="4">
    <source>
        <dbReference type="ARBA" id="ARBA00022729"/>
    </source>
</evidence>
<name>A0A3B4ZA62_9TELE</name>
<keyword evidence="4" id="KW-0732">Signal</keyword>
<dbReference type="PROSITE" id="PS00232">
    <property type="entry name" value="CADHERIN_1"/>
    <property type="match status" value="2"/>
</dbReference>
<proteinExistence type="predicted"/>
<evidence type="ECO:0000256" key="7">
    <source>
        <dbReference type="ARBA" id="ARBA00022889"/>
    </source>
</evidence>
<evidence type="ECO:0000256" key="2">
    <source>
        <dbReference type="ARBA" id="ARBA00022475"/>
    </source>
</evidence>
<dbReference type="GeneTree" id="ENSGT00940000166432"/>
<dbReference type="GO" id="GO:0005886">
    <property type="term" value="C:plasma membrane"/>
    <property type="evidence" value="ECO:0007669"/>
    <property type="project" value="UniProtKB-SubCell"/>
</dbReference>
<dbReference type="FunFam" id="2.60.40.60:FF:000002">
    <property type="entry name" value="Protocadherin alpha 2"/>
    <property type="match status" value="1"/>
</dbReference>
<dbReference type="PRINTS" id="PR00205">
    <property type="entry name" value="CADHERIN"/>
</dbReference>
<dbReference type="FunFam" id="2.60.40.60:FF:000007">
    <property type="entry name" value="Protocadherin alpha 2"/>
    <property type="match status" value="1"/>
</dbReference>
<keyword evidence="7" id="KW-0130">Cell adhesion</keyword>
<evidence type="ECO:0000256" key="9">
    <source>
        <dbReference type="ARBA" id="ARBA00023136"/>
    </source>
</evidence>
<evidence type="ECO:0000256" key="10">
    <source>
        <dbReference type="ARBA" id="ARBA00023180"/>
    </source>
</evidence>
<dbReference type="Gene3D" id="2.60.40.60">
    <property type="entry name" value="Cadherins"/>
    <property type="match status" value="3"/>
</dbReference>
<dbReference type="InterPro" id="IPR002126">
    <property type="entry name" value="Cadherin-like_dom"/>
</dbReference>
<dbReference type="InterPro" id="IPR015919">
    <property type="entry name" value="Cadherin-like_sf"/>
</dbReference>
<protein>
    <recommendedName>
        <fullName evidence="12">Cadherin domain-containing protein</fullName>
    </recommendedName>
</protein>
<dbReference type="CDD" id="cd11304">
    <property type="entry name" value="Cadherin_repeat"/>
    <property type="match status" value="3"/>
</dbReference>
<evidence type="ECO:0000256" key="1">
    <source>
        <dbReference type="ARBA" id="ARBA00004251"/>
    </source>
</evidence>
<keyword evidence="6 11" id="KW-0106">Calcium</keyword>
<evidence type="ECO:0000259" key="12">
    <source>
        <dbReference type="PROSITE" id="PS50268"/>
    </source>
</evidence>
<dbReference type="AlphaFoldDB" id="A0A3B4ZA62"/>
<keyword evidence="5" id="KW-0677">Repeat</keyword>
<keyword evidence="9" id="KW-0472">Membrane</keyword>
<reference evidence="13" key="1">
    <citation type="submission" date="2023-09" db="UniProtKB">
        <authorList>
            <consortium name="Ensembl"/>
        </authorList>
    </citation>
    <scope>IDENTIFICATION</scope>
</reference>
<accession>A0A3B4ZA62</accession>
<evidence type="ECO:0000256" key="3">
    <source>
        <dbReference type="ARBA" id="ARBA00022692"/>
    </source>
</evidence>
<evidence type="ECO:0000256" key="8">
    <source>
        <dbReference type="ARBA" id="ARBA00022989"/>
    </source>
</evidence>
<evidence type="ECO:0000256" key="11">
    <source>
        <dbReference type="PROSITE-ProRule" id="PRU00043"/>
    </source>
</evidence>
<dbReference type="PANTHER" id="PTHR24028:SF114">
    <property type="entry name" value="PCDH2G3 PROTEIN-RELATED"/>
    <property type="match status" value="1"/>
</dbReference>
<evidence type="ECO:0000313" key="13">
    <source>
        <dbReference type="Ensembl" id="ENSSPAP00000003404.1"/>
    </source>
</evidence>
<dbReference type="Pfam" id="PF00028">
    <property type="entry name" value="Cadherin"/>
    <property type="match status" value="2"/>
</dbReference>
<sequence length="265" mass="28550">LFLSFVLEGAAGSRINAARDADIGQNAVQNYVLQKNDYFVLNVLTNSVGTKYSEIVLDRELDREEQQEVVLLLTAVDGGSPQRSGTAVINITVLDANDNAPVFSQAIYEATLPENSPLDTVVVTVSATDADEGVNGKVTYEFSGISDIAKQIFSLNEFTGEITVAENVDYEQESKFEMLIEGKDGYGLSTEAKIVVDITDVNDNAPVIHINSLANPIPENVSPGTEVGIINVQDADSGNNRQVRCSIQQNVPFKLASPITVPENP</sequence>
<feature type="domain" description="Cadherin" evidence="12">
    <location>
        <begin position="18"/>
        <end position="103"/>
    </location>
</feature>
<dbReference type="InterPro" id="IPR020894">
    <property type="entry name" value="Cadherin_CS"/>
</dbReference>
<dbReference type="STRING" id="144197.ENSSPAP00000003404"/>
<dbReference type="SUPFAM" id="SSF49313">
    <property type="entry name" value="Cadherin-like"/>
    <property type="match status" value="3"/>
</dbReference>
<dbReference type="InterPro" id="IPR050174">
    <property type="entry name" value="Protocadherin/Cadherin-CA"/>
</dbReference>
<keyword evidence="8" id="KW-1133">Transmembrane helix</keyword>
<dbReference type="GO" id="GO:0009653">
    <property type="term" value="P:anatomical structure morphogenesis"/>
    <property type="evidence" value="ECO:0007669"/>
    <property type="project" value="UniProtKB-ARBA"/>
</dbReference>
<dbReference type="GO" id="GO:0005509">
    <property type="term" value="F:calcium ion binding"/>
    <property type="evidence" value="ECO:0007669"/>
    <property type="project" value="UniProtKB-UniRule"/>
</dbReference>
<keyword evidence="2" id="KW-1003">Cell membrane</keyword>
<dbReference type="Ensembl" id="ENSSPAT00000003462.1">
    <property type="protein sequence ID" value="ENSSPAP00000003404.1"/>
    <property type="gene ID" value="ENSSPAG00000002611.1"/>
</dbReference>
<keyword evidence="10" id="KW-0325">Glycoprotein</keyword>
<evidence type="ECO:0000256" key="5">
    <source>
        <dbReference type="ARBA" id="ARBA00022737"/>
    </source>
</evidence>